<dbReference type="PANTHER" id="PTHR11820:SF7">
    <property type="entry name" value="ACYLPYRUVASE FAHD1, MITOCHONDRIAL"/>
    <property type="match status" value="1"/>
</dbReference>
<evidence type="ECO:0000256" key="1">
    <source>
        <dbReference type="ARBA" id="ARBA00022723"/>
    </source>
</evidence>
<evidence type="ECO:0000259" key="2">
    <source>
        <dbReference type="Pfam" id="PF01557"/>
    </source>
</evidence>
<keyword evidence="5" id="KW-0378">Hydrolase</keyword>
<sequence length="252" mass="26791">MRLARIAHPSGVAFVVIEGDEVAEIADHPFGQPQFTGKRWPLADVRLLAPILPTKIIGVGKNYAAHAAEMGGEPPSTPLLFLKPSTAVIGPNAPIKRPPSSARVDYEGELAVVIGQPVRNVPASRAKDVIRGYTIANDVTARDQQQADVQFTRAKSYDTFCPLGPWIETDLDPSDLRVRTTLDGEVKQDVSTAQMIHSVADLVAFVSEIMTLLPGDVILTGTPEGVGPMVAGQEVSVTIDGIGTLTNPVVDA</sequence>
<keyword evidence="1" id="KW-0479">Metal-binding</keyword>
<dbReference type="InterPro" id="IPR036663">
    <property type="entry name" value="Fumarylacetoacetase_C_sf"/>
</dbReference>
<dbReference type="InterPro" id="IPR018833">
    <property type="entry name" value="Rv2993c-like_N"/>
</dbReference>
<comment type="caution">
    <text evidence="5">The sequence shown here is derived from an EMBL/GenBank/DDBJ whole genome shotgun (WGS) entry which is preliminary data.</text>
</comment>
<dbReference type="Gene3D" id="3.90.850.10">
    <property type="entry name" value="Fumarylacetoacetase-like, C-terminal domain"/>
    <property type="match status" value="1"/>
</dbReference>
<evidence type="ECO:0000313" key="5">
    <source>
        <dbReference type="EMBL" id="PZM96824.1"/>
    </source>
</evidence>
<dbReference type="SUPFAM" id="SSF56529">
    <property type="entry name" value="FAH"/>
    <property type="match status" value="1"/>
</dbReference>
<dbReference type="GO" id="GO:0046872">
    <property type="term" value="F:metal ion binding"/>
    <property type="evidence" value="ECO:0007669"/>
    <property type="project" value="UniProtKB-KW"/>
</dbReference>
<dbReference type="Pfam" id="PF01557">
    <property type="entry name" value="FAA_hydrolase"/>
    <property type="match status" value="1"/>
</dbReference>
<reference evidence="5" key="1">
    <citation type="submission" date="2018-05" db="EMBL/GenBank/DDBJ databases">
        <authorList>
            <person name="Lanie J.A."/>
            <person name="Ng W.-L."/>
            <person name="Kazmierczak K.M."/>
            <person name="Andrzejewski T.M."/>
            <person name="Davidsen T.M."/>
            <person name="Wayne K.J."/>
            <person name="Tettelin H."/>
            <person name="Glass J.I."/>
            <person name="Rusch D."/>
            <person name="Podicherti R."/>
            <person name="Tsui H.-C.T."/>
            <person name="Winkler M.E."/>
        </authorList>
    </citation>
    <scope>NUCLEOTIDE SEQUENCE</scope>
    <source>
        <strain evidence="5">ZC4RG45</strain>
    </source>
</reference>
<evidence type="ECO:0000259" key="3">
    <source>
        <dbReference type="Pfam" id="PF10370"/>
    </source>
</evidence>
<dbReference type="EMBL" id="QGUI01000355">
    <property type="protein sequence ID" value="PZM96824.1"/>
    <property type="molecule type" value="Genomic_DNA"/>
</dbReference>
<dbReference type="EMBL" id="QGUI02000059">
    <property type="protein sequence ID" value="MFO7191916.1"/>
    <property type="molecule type" value="Genomic_DNA"/>
</dbReference>
<reference evidence="4 6" key="3">
    <citation type="journal article" date="2021" name="BMC Genomics">
        <title>Genome-resolved metagenome and metatranscriptome analyses of thermophilic composting reveal key bacterial players and their metabolic interactions.</title>
        <authorList>
            <person name="Braga L.P.P."/>
            <person name="Pereira R.V."/>
            <person name="Martins L.F."/>
            <person name="Moura L.M.S."/>
            <person name="Sanchez F.B."/>
            <person name="Patane J.S.L."/>
            <person name="da Silva A.M."/>
            <person name="Setubal J.C."/>
        </authorList>
    </citation>
    <scope>NUCLEOTIDE SEQUENCE [LARGE SCALE GENOMIC DNA]</scope>
    <source>
        <strain evidence="4">ZC4RG45</strain>
    </source>
</reference>
<dbReference type="Proteomes" id="UP000249324">
    <property type="component" value="Unassembled WGS sequence"/>
</dbReference>
<dbReference type="GO" id="GO:0016853">
    <property type="term" value="F:isomerase activity"/>
    <property type="evidence" value="ECO:0007669"/>
    <property type="project" value="UniProtKB-ARBA"/>
</dbReference>
<organism evidence="5">
    <name type="scientific">Thermocrispum agreste</name>
    <dbReference type="NCBI Taxonomy" id="37925"/>
    <lineage>
        <taxon>Bacteria</taxon>
        <taxon>Bacillati</taxon>
        <taxon>Actinomycetota</taxon>
        <taxon>Actinomycetes</taxon>
        <taxon>Pseudonocardiales</taxon>
        <taxon>Pseudonocardiaceae</taxon>
        <taxon>Thermocrispum</taxon>
    </lineage>
</organism>
<evidence type="ECO:0000313" key="6">
    <source>
        <dbReference type="Proteomes" id="UP000249324"/>
    </source>
</evidence>
<feature type="domain" description="Fumarylacetoacetase-like C-terminal" evidence="2">
    <location>
        <begin position="55"/>
        <end position="250"/>
    </location>
</feature>
<dbReference type="FunFam" id="3.90.850.10:FF:000002">
    <property type="entry name" value="2-hydroxyhepta-2,4-diene-1,7-dioate isomerase"/>
    <property type="match status" value="1"/>
</dbReference>
<evidence type="ECO:0000313" key="4">
    <source>
        <dbReference type="EMBL" id="MFO7191916.1"/>
    </source>
</evidence>
<protein>
    <submittedName>
        <fullName evidence="5">FAA hydrolase family protein</fullName>
    </submittedName>
    <submittedName>
        <fullName evidence="4">Fumarylacetoacetate hydrolase family protein</fullName>
    </submittedName>
</protein>
<dbReference type="GO" id="GO:0018773">
    <property type="term" value="F:acetylpyruvate hydrolase activity"/>
    <property type="evidence" value="ECO:0007669"/>
    <property type="project" value="TreeGrafter"/>
</dbReference>
<feature type="domain" description="Rv2993c-like N-terminal" evidence="3">
    <location>
        <begin position="1"/>
        <end position="50"/>
    </location>
</feature>
<proteinExistence type="predicted"/>
<dbReference type="STRING" id="1111738.GCA_000427905_02751"/>
<dbReference type="AlphaFoldDB" id="A0A2W4JCI8"/>
<dbReference type="PANTHER" id="PTHR11820">
    <property type="entry name" value="ACYLPYRUVASE"/>
    <property type="match status" value="1"/>
</dbReference>
<gene>
    <name evidence="4" type="ORF">DIU77_006700</name>
    <name evidence="5" type="ORF">DIU77_10165</name>
</gene>
<dbReference type="Pfam" id="PF10370">
    <property type="entry name" value="Rv2993c-like_N"/>
    <property type="match status" value="1"/>
</dbReference>
<reference evidence="4" key="2">
    <citation type="submission" date="2018-05" db="EMBL/GenBank/DDBJ databases">
        <authorList>
            <person name="Moura L."/>
            <person name="Setubal J.C."/>
        </authorList>
    </citation>
    <scope>NUCLEOTIDE SEQUENCE</scope>
    <source>
        <strain evidence="4">ZC4RG45</strain>
    </source>
</reference>
<accession>A0A2W4JCI8</accession>
<dbReference type="GO" id="GO:0019752">
    <property type="term" value="P:carboxylic acid metabolic process"/>
    <property type="evidence" value="ECO:0007669"/>
    <property type="project" value="UniProtKB-ARBA"/>
</dbReference>
<name>A0A2W4JCI8_9PSEU</name>
<reference evidence="4" key="4">
    <citation type="submission" date="2023-08" db="EMBL/GenBank/DDBJ databases">
        <authorList>
            <person name="Guima S.E.S."/>
            <person name="Martins L.F."/>
            <person name="Silva A.M."/>
            <person name="Setubal J.C."/>
        </authorList>
    </citation>
    <scope>NUCLEOTIDE SEQUENCE</scope>
    <source>
        <strain evidence="4">ZC4RG45</strain>
    </source>
</reference>
<dbReference type="Gene3D" id="2.30.30.370">
    <property type="entry name" value="FAH"/>
    <property type="match status" value="1"/>
</dbReference>
<dbReference type="InterPro" id="IPR011234">
    <property type="entry name" value="Fumarylacetoacetase-like_C"/>
</dbReference>